<keyword evidence="2" id="KW-1185">Reference proteome</keyword>
<evidence type="ECO:0000313" key="2">
    <source>
        <dbReference type="Proteomes" id="UP000247832"/>
    </source>
</evidence>
<keyword evidence="1" id="KW-0436">Ligase</keyword>
<dbReference type="InterPro" id="IPR009097">
    <property type="entry name" value="Cyclic_Pdiesterase"/>
</dbReference>
<proteinExistence type="predicted"/>
<dbReference type="SMR" id="A0A2V5LD23"/>
<name>A0A2V5LD23_9MICC</name>
<reference evidence="1 2" key="1">
    <citation type="submission" date="2018-05" db="EMBL/GenBank/DDBJ databases">
        <title>Genetic diversity of glacier-inhabiting Cryobacterium bacteria in China and description of Cryobacterium mengkeensis sp. nov. and Arthrobacter glacialis sp. nov.</title>
        <authorList>
            <person name="Liu Q."/>
            <person name="Xin Y.-H."/>
        </authorList>
    </citation>
    <scope>NUCLEOTIDE SEQUENCE [LARGE SCALE GENOMIC DNA]</scope>
    <source>
        <strain evidence="1 2">LI2</strain>
    </source>
</reference>
<protein>
    <submittedName>
        <fullName evidence="1">2'-5' RNA ligase</fullName>
    </submittedName>
</protein>
<comment type="caution">
    <text evidence="1">The sequence shown here is derived from an EMBL/GenBank/DDBJ whole genome shotgun (WGS) entry which is preliminary data.</text>
</comment>
<accession>A0A2V5LD23</accession>
<dbReference type="SUPFAM" id="SSF55144">
    <property type="entry name" value="LigT-like"/>
    <property type="match status" value="1"/>
</dbReference>
<dbReference type="Proteomes" id="UP000247832">
    <property type="component" value="Unassembled WGS sequence"/>
</dbReference>
<dbReference type="OrthoDB" id="358773at2"/>
<gene>
    <name evidence="1" type="ORF">CVV68_06580</name>
</gene>
<dbReference type="RefSeq" id="WP_110500205.1">
    <property type="nucleotide sequence ID" value="NZ_QJVD01000005.1"/>
</dbReference>
<dbReference type="GO" id="GO:0016874">
    <property type="term" value="F:ligase activity"/>
    <property type="evidence" value="ECO:0007669"/>
    <property type="project" value="UniProtKB-KW"/>
</dbReference>
<sequence length="185" mass="19671">MPGIGQSGESPAPHPDSLGVIITMPPALAAELGSWRESFAGADDGIVPAHITLVSGRARSSWGEAAEHVRKVARQASPFTISLRGTGTFIPVSPVVFLNLEQGAGQCRELHKELLDGPVEHVLNFEFHPHLTMAHDLDAATMARAKAEMAGFEAELEVTSIGLYDYSQGGWALHEELTLGGEAQP</sequence>
<organism evidence="1 2">
    <name type="scientific">Arthrobacter livingstonensis</name>
    <dbReference type="NCBI Taxonomy" id="670078"/>
    <lineage>
        <taxon>Bacteria</taxon>
        <taxon>Bacillati</taxon>
        <taxon>Actinomycetota</taxon>
        <taxon>Actinomycetes</taxon>
        <taxon>Micrococcales</taxon>
        <taxon>Micrococcaceae</taxon>
        <taxon>Arthrobacter</taxon>
    </lineage>
</organism>
<dbReference type="Pfam" id="PF13563">
    <property type="entry name" value="2_5_RNA_ligase2"/>
    <property type="match status" value="1"/>
</dbReference>
<dbReference type="PANTHER" id="PTHR40037">
    <property type="entry name" value="PHOSPHOESTERASE YJCG-RELATED"/>
    <property type="match status" value="1"/>
</dbReference>
<dbReference type="InterPro" id="IPR050580">
    <property type="entry name" value="2H_phosphoesterase_YjcG-like"/>
</dbReference>
<dbReference type="Gene3D" id="3.90.1140.10">
    <property type="entry name" value="Cyclic phosphodiesterase"/>
    <property type="match status" value="1"/>
</dbReference>
<dbReference type="PANTHER" id="PTHR40037:SF1">
    <property type="entry name" value="PHOSPHOESTERASE SAOUHSC_00951-RELATED"/>
    <property type="match status" value="1"/>
</dbReference>
<evidence type="ECO:0000313" key="1">
    <source>
        <dbReference type="EMBL" id="PYI68464.1"/>
    </source>
</evidence>
<dbReference type="AlphaFoldDB" id="A0A2V5LD23"/>
<dbReference type="EMBL" id="QJVD01000005">
    <property type="protein sequence ID" value="PYI68464.1"/>
    <property type="molecule type" value="Genomic_DNA"/>
</dbReference>